<evidence type="ECO:0000259" key="2">
    <source>
        <dbReference type="Pfam" id="PF14342"/>
    </source>
</evidence>
<reference evidence="3 4" key="1">
    <citation type="submission" date="2023-10" db="EMBL/GenBank/DDBJ databases">
        <title>Development of a sustainable strategy for remediation of hydrocarbon-contaminated territories based on the waste exchange concept.</title>
        <authorList>
            <person name="Krivoruchko A."/>
        </authorList>
    </citation>
    <scope>NUCLEOTIDE SEQUENCE [LARGE SCALE GENOMIC DNA]</scope>
    <source>
        <strain evidence="3 4">IEGM 1327</strain>
    </source>
</reference>
<feature type="domain" description="DUF4396" evidence="2">
    <location>
        <begin position="2"/>
        <end position="66"/>
    </location>
</feature>
<evidence type="ECO:0000313" key="3">
    <source>
        <dbReference type="EMBL" id="MDV6301788.1"/>
    </source>
</evidence>
<keyword evidence="1" id="KW-0812">Transmembrane</keyword>
<gene>
    <name evidence="3" type="ORF">R3P93_04345</name>
</gene>
<comment type="caution">
    <text evidence="3">The sequence shown here is derived from an EMBL/GenBank/DDBJ whole genome shotgun (WGS) entry which is preliminary data.</text>
</comment>
<dbReference type="Proteomes" id="UP001186104">
    <property type="component" value="Unassembled WGS sequence"/>
</dbReference>
<accession>A0ABU4CWC9</accession>
<dbReference type="Pfam" id="PF14342">
    <property type="entry name" value="DUF4396"/>
    <property type="match status" value="1"/>
</dbReference>
<organism evidence="3 4">
    <name type="scientific">Rhodococcus cerastii</name>
    <dbReference type="NCBI Taxonomy" id="908616"/>
    <lineage>
        <taxon>Bacteria</taxon>
        <taxon>Bacillati</taxon>
        <taxon>Actinomycetota</taxon>
        <taxon>Actinomycetes</taxon>
        <taxon>Mycobacteriales</taxon>
        <taxon>Nocardiaceae</taxon>
        <taxon>Rhodococcus</taxon>
    </lineage>
</organism>
<dbReference type="InterPro" id="IPR025509">
    <property type="entry name" value="DUF4396"/>
</dbReference>
<proteinExistence type="predicted"/>
<evidence type="ECO:0000313" key="4">
    <source>
        <dbReference type="Proteomes" id="UP001186104"/>
    </source>
</evidence>
<keyword evidence="4" id="KW-1185">Reference proteome</keyword>
<dbReference type="RefSeq" id="WP_094648397.1">
    <property type="nucleotide sequence ID" value="NZ_JAWLKF010000002.1"/>
</dbReference>
<protein>
    <submittedName>
        <fullName evidence="3">DUF4396 domain-containing protein</fullName>
    </submittedName>
</protein>
<sequence length="74" mass="8137">MRRSVVAALGVAALTVLAFDLGMGGWMLLLYYTETMPPATDAAFWMLMQIGIVLGVVTGYPVVRRLQRHRNTPA</sequence>
<feature type="transmembrane region" description="Helical" evidence="1">
    <location>
        <begin position="42"/>
        <end position="63"/>
    </location>
</feature>
<evidence type="ECO:0000256" key="1">
    <source>
        <dbReference type="SAM" id="Phobius"/>
    </source>
</evidence>
<name>A0ABU4CWC9_9NOCA</name>
<keyword evidence="1" id="KW-1133">Transmembrane helix</keyword>
<dbReference type="EMBL" id="JAWLKF010000002">
    <property type="protein sequence ID" value="MDV6301788.1"/>
    <property type="molecule type" value="Genomic_DNA"/>
</dbReference>
<keyword evidence="1" id="KW-0472">Membrane</keyword>